<protein>
    <submittedName>
        <fullName evidence="1">Uncharacterized protein</fullName>
    </submittedName>
</protein>
<dbReference type="OrthoDB" id="5331170at2759"/>
<proteinExistence type="predicted"/>
<evidence type="ECO:0000313" key="1">
    <source>
        <dbReference type="EMBL" id="EZF51255.1"/>
    </source>
</evidence>
<gene>
    <name evidence="1" type="ORF">H103_05468</name>
</gene>
<name>A0A022VYU8_TRIRU</name>
<dbReference type="AlphaFoldDB" id="A0A022VYU8"/>
<dbReference type="EMBL" id="KK207872">
    <property type="protein sequence ID" value="EZF51255.1"/>
    <property type="molecule type" value="Genomic_DNA"/>
</dbReference>
<sequence>MLFYRPRHQIGWIWPKDPQPGNPLKWPMGRRLKDVLTNKGPDMFIGRIDRASPTPHTPRWSRWHDIYSYPGDGDKNMLPPILPFSDRKLQRYDFRTRKYRSVDEKAWSFVEYPDPGETNSVNTPVTVWDVNGIRYAYPHWKLHYGEGFRNAH</sequence>
<reference evidence="1" key="1">
    <citation type="submission" date="2014-02" db="EMBL/GenBank/DDBJ databases">
        <title>The Genome Sequence of Trichophyton rubrum (morphotype fischeri) CBS 288.86.</title>
        <authorList>
            <consortium name="The Broad Institute Genomics Platform"/>
            <person name="Cuomo C.A."/>
            <person name="White T.C."/>
            <person name="Graser Y."/>
            <person name="Martinez-Rossi N."/>
            <person name="Heitman J."/>
            <person name="Young S.K."/>
            <person name="Zeng Q."/>
            <person name="Gargeya S."/>
            <person name="Abouelleil A."/>
            <person name="Alvarado L."/>
            <person name="Chapman S.B."/>
            <person name="Gainer-Dewar J."/>
            <person name="Goldberg J."/>
            <person name="Griggs A."/>
            <person name="Gujja S."/>
            <person name="Hansen M."/>
            <person name="Howarth C."/>
            <person name="Imamovic A."/>
            <person name="Larimer J."/>
            <person name="Martinez D."/>
            <person name="Murphy C."/>
            <person name="Pearson M.D."/>
            <person name="Persinoti G."/>
            <person name="Poon T."/>
            <person name="Priest M."/>
            <person name="Roberts A.D."/>
            <person name="Saif S."/>
            <person name="Shea T.D."/>
            <person name="Sykes S.N."/>
            <person name="Wortman J."/>
            <person name="Nusbaum C."/>
            <person name="Birren B."/>
        </authorList>
    </citation>
    <scope>NUCLEOTIDE SEQUENCE [LARGE SCALE GENOMIC DNA]</scope>
    <source>
        <strain evidence="1">CBS 288.86</strain>
    </source>
</reference>
<accession>A0A022VYU8</accession>
<dbReference type="Proteomes" id="UP000023758">
    <property type="component" value="Unassembled WGS sequence"/>
</dbReference>
<organism evidence="1">
    <name type="scientific">Trichophyton rubrum CBS 288.86</name>
    <dbReference type="NCBI Taxonomy" id="1215330"/>
    <lineage>
        <taxon>Eukaryota</taxon>
        <taxon>Fungi</taxon>
        <taxon>Dikarya</taxon>
        <taxon>Ascomycota</taxon>
        <taxon>Pezizomycotina</taxon>
        <taxon>Eurotiomycetes</taxon>
        <taxon>Eurotiomycetidae</taxon>
        <taxon>Onygenales</taxon>
        <taxon>Arthrodermataceae</taxon>
        <taxon>Trichophyton</taxon>
    </lineage>
</organism>
<dbReference type="HOGENOM" id="CLU_1652766_0_0_1"/>